<dbReference type="PROSITE" id="PS51257">
    <property type="entry name" value="PROKAR_LIPOPROTEIN"/>
    <property type="match status" value="1"/>
</dbReference>
<dbReference type="Gene3D" id="3.40.30.10">
    <property type="entry name" value="Glutaredoxin"/>
    <property type="match status" value="1"/>
</dbReference>
<organism evidence="5 6">
    <name type="scientific">Mucilaginibacter calamicampi</name>
    <dbReference type="NCBI Taxonomy" id="1302352"/>
    <lineage>
        <taxon>Bacteria</taxon>
        <taxon>Pseudomonadati</taxon>
        <taxon>Bacteroidota</taxon>
        <taxon>Sphingobacteriia</taxon>
        <taxon>Sphingobacteriales</taxon>
        <taxon>Sphingobacteriaceae</taxon>
        <taxon>Mucilaginibacter</taxon>
    </lineage>
</organism>
<reference evidence="6" key="1">
    <citation type="journal article" date="2019" name="Int. J. Syst. Evol. Microbiol.">
        <title>The Global Catalogue of Microorganisms (GCM) 10K type strain sequencing project: providing services to taxonomists for standard genome sequencing and annotation.</title>
        <authorList>
            <consortium name="The Broad Institute Genomics Platform"/>
            <consortium name="The Broad Institute Genome Sequencing Center for Infectious Disease"/>
            <person name="Wu L."/>
            <person name="Ma J."/>
        </authorList>
    </citation>
    <scope>NUCLEOTIDE SEQUENCE [LARGE SCALE GENOMIC DNA]</scope>
    <source>
        <strain evidence="6">CCUG 63418</strain>
    </source>
</reference>
<evidence type="ECO:0000256" key="1">
    <source>
        <dbReference type="ARBA" id="ARBA00010996"/>
    </source>
</evidence>
<evidence type="ECO:0000259" key="4">
    <source>
        <dbReference type="PROSITE" id="PS51352"/>
    </source>
</evidence>
<feature type="domain" description="Thioredoxin" evidence="4">
    <location>
        <begin position="46"/>
        <end position="211"/>
    </location>
</feature>
<proteinExistence type="inferred from homology"/>
<sequence length="214" mass="23978">MKSAKLLGFVLFLMAFIGCSQQQDNLPFYNTPDFTPVWLQPGDEGYDKIHTIPAFNFTDQLGEPVTNTTTAGKIYVANFFFASCKNVCPAMMDNLEKVQSAFKNNENVLILSHSVTPLKDNVPALKKYANDRHIDNKTWLLLTGDRDATYALARRAYFADEAGGYGKKPDEFLHTENVVLIDTKGRIRGVYNASLAVEIDMLVQDIKLLQKESA</sequence>
<evidence type="ECO:0000256" key="3">
    <source>
        <dbReference type="SAM" id="SignalP"/>
    </source>
</evidence>
<name>A0ABW2YXS6_9SPHI</name>
<dbReference type="RefSeq" id="WP_377099923.1">
    <property type="nucleotide sequence ID" value="NZ_JBHTHU010000006.1"/>
</dbReference>
<feature type="chain" id="PRO_5046361161" evidence="3">
    <location>
        <begin position="23"/>
        <end position="214"/>
    </location>
</feature>
<dbReference type="Pfam" id="PF02630">
    <property type="entry name" value="SCO1-SenC"/>
    <property type="match status" value="1"/>
</dbReference>
<keyword evidence="3" id="KW-0732">Signal</keyword>
<dbReference type="SUPFAM" id="SSF52833">
    <property type="entry name" value="Thioredoxin-like"/>
    <property type="match status" value="1"/>
</dbReference>
<dbReference type="PANTHER" id="PTHR12151">
    <property type="entry name" value="ELECTRON TRANSPORT PROTIN SCO1/SENC FAMILY MEMBER"/>
    <property type="match status" value="1"/>
</dbReference>
<keyword evidence="6" id="KW-1185">Reference proteome</keyword>
<dbReference type="InterPro" id="IPR003782">
    <property type="entry name" value="SCO1/SenC"/>
</dbReference>
<comment type="caution">
    <text evidence="5">The sequence shown here is derived from an EMBL/GenBank/DDBJ whole genome shotgun (WGS) entry which is preliminary data.</text>
</comment>
<dbReference type="PROSITE" id="PS51352">
    <property type="entry name" value="THIOREDOXIN_2"/>
    <property type="match status" value="1"/>
</dbReference>
<keyword evidence="2" id="KW-0186">Copper</keyword>
<evidence type="ECO:0000313" key="5">
    <source>
        <dbReference type="EMBL" id="MFD0750555.1"/>
    </source>
</evidence>
<comment type="similarity">
    <text evidence="1">Belongs to the SCO1/2 family.</text>
</comment>
<feature type="signal peptide" evidence="3">
    <location>
        <begin position="1"/>
        <end position="22"/>
    </location>
</feature>
<evidence type="ECO:0000256" key="2">
    <source>
        <dbReference type="ARBA" id="ARBA00023008"/>
    </source>
</evidence>
<protein>
    <submittedName>
        <fullName evidence="5">SCO family protein</fullName>
    </submittedName>
</protein>
<evidence type="ECO:0000313" key="6">
    <source>
        <dbReference type="Proteomes" id="UP001596958"/>
    </source>
</evidence>
<dbReference type="EMBL" id="JBHTHU010000006">
    <property type="protein sequence ID" value="MFD0750555.1"/>
    <property type="molecule type" value="Genomic_DNA"/>
</dbReference>
<dbReference type="PANTHER" id="PTHR12151:SF25">
    <property type="entry name" value="LINALOOL DEHYDRATASE_ISOMERASE DOMAIN-CONTAINING PROTEIN"/>
    <property type="match status" value="1"/>
</dbReference>
<dbReference type="CDD" id="cd02968">
    <property type="entry name" value="SCO"/>
    <property type="match status" value="1"/>
</dbReference>
<gene>
    <name evidence="5" type="ORF">ACFQZS_10400</name>
</gene>
<dbReference type="InterPro" id="IPR013766">
    <property type="entry name" value="Thioredoxin_domain"/>
</dbReference>
<dbReference type="Proteomes" id="UP001596958">
    <property type="component" value="Unassembled WGS sequence"/>
</dbReference>
<dbReference type="InterPro" id="IPR036249">
    <property type="entry name" value="Thioredoxin-like_sf"/>
</dbReference>
<accession>A0ABW2YXS6</accession>